<evidence type="ECO:0000313" key="2">
    <source>
        <dbReference type="EMBL" id="QSS58602.1"/>
    </source>
</evidence>
<dbReference type="EMBL" id="CP069109">
    <property type="protein sequence ID" value="QSS58602.1"/>
    <property type="molecule type" value="Genomic_DNA"/>
</dbReference>
<feature type="compositionally biased region" description="Basic and acidic residues" evidence="1">
    <location>
        <begin position="92"/>
        <end position="101"/>
    </location>
</feature>
<dbReference type="Proteomes" id="UP000663671">
    <property type="component" value="Chromosome 2"/>
</dbReference>
<feature type="compositionally biased region" description="Basic and acidic residues" evidence="1">
    <location>
        <begin position="53"/>
        <end position="62"/>
    </location>
</feature>
<organism evidence="2 3">
    <name type="scientific">Ajellomyces capsulatus</name>
    <name type="common">Darling's disease fungus</name>
    <name type="synonym">Histoplasma capsulatum</name>
    <dbReference type="NCBI Taxonomy" id="5037"/>
    <lineage>
        <taxon>Eukaryota</taxon>
        <taxon>Fungi</taxon>
        <taxon>Dikarya</taxon>
        <taxon>Ascomycota</taxon>
        <taxon>Pezizomycotina</taxon>
        <taxon>Eurotiomycetes</taxon>
        <taxon>Eurotiomycetidae</taxon>
        <taxon>Onygenales</taxon>
        <taxon>Ajellomycetaceae</taxon>
        <taxon>Histoplasma</taxon>
    </lineage>
</organism>
<name>A0A8A1M2D3_AJECA</name>
<feature type="compositionally biased region" description="Polar residues" evidence="1">
    <location>
        <begin position="81"/>
        <end position="91"/>
    </location>
</feature>
<feature type="compositionally biased region" description="Polar residues" evidence="1">
    <location>
        <begin position="102"/>
        <end position="117"/>
    </location>
</feature>
<gene>
    <name evidence="2" type="ORF">I7I51_08029</name>
</gene>
<reference evidence="2" key="1">
    <citation type="submission" date="2021-01" db="EMBL/GenBank/DDBJ databases">
        <title>Chromosome-level genome assembly of a human fungal pathogen reveals clustering of transcriptionally co-regulated genes.</title>
        <authorList>
            <person name="Voorhies M."/>
            <person name="Cohen S."/>
            <person name="Shea T.P."/>
            <person name="Petrus S."/>
            <person name="Munoz J.F."/>
            <person name="Poplawski S."/>
            <person name="Goldman W.E."/>
            <person name="Michael T."/>
            <person name="Cuomo C.A."/>
            <person name="Sil A."/>
            <person name="Beyhan S."/>
        </authorList>
    </citation>
    <scope>NUCLEOTIDE SEQUENCE</scope>
    <source>
        <strain evidence="2">WU24</strain>
    </source>
</reference>
<feature type="region of interest" description="Disordered" evidence="1">
    <location>
        <begin position="43"/>
        <end position="117"/>
    </location>
</feature>
<protein>
    <submittedName>
        <fullName evidence="2">Uncharacterized protein</fullName>
    </submittedName>
</protein>
<proteinExistence type="predicted"/>
<evidence type="ECO:0000313" key="3">
    <source>
        <dbReference type="Proteomes" id="UP000663671"/>
    </source>
</evidence>
<accession>A0A8A1M2D3</accession>
<evidence type="ECO:0000256" key="1">
    <source>
        <dbReference type="SAM" id="MobiDB-lite"/>
    </source>
</evidence>
<dbReference type="AlphaFoldDB" id="A0A8A1M2D3"/>
<sequence>MALGKIVSVPGEYNESFSHKYYHRYLWAIGKWAREGALQNAQHEAESMQAGGERGRGRERLGSGKGRRSIRNEVPPLESGFVQQMRCNESTSRNEKRKKTEVGSQNPTHMNNIAKTV</sequence>
<dbReference type="VEuPathDB" id="FungiDB:I7I51_08029"/>